<sequence>MLPQRPAPRRPSVAERIEEDASSVTKLTSVLPAATLAPVRAMTERTMPSHAPRFDKKNTGLLAKFQMLQHHQPDKLRPNSPTFKESTLSLQRNMAALTSFNLKEKQSVQVLKQQLEQTQVEIESLKIELGLAKGESKRLSDELHVDKTSTAHAIIQANQKRQSDVDKKQLEDNHQVEIFKWENRCQEISANHKQLAKLLARAQDNERVLTRKAADAAEHVTALETTVAALRLELQTIARAKLAEDDTLKARAENEALRCKVVALNQSLDDVHAKERDARNTLTIKTMQFAQEKDALLREISHVRDEWTAARAHGQLEHDKLTAIIARDEKHKADLESQVVDLTDKCIALDEAASSVRKQLDFQVKVIDDKQLALDQTKALAAQHERDVERLMREIAALDGENATMREKLIMVSDVWAACTSQNPTVQALQQGRQGQNEALAIVLDEKERLKAEVVKAKEEVAKLTAQLAKGAPSGDVVALQTQLASMLNKKNELLLMMDQMKAELTTLTTSHTTLRIAHDTLLQRCAALEEVAMDPSVIIMLKQAQLDLTDTVNKLVEAETSSEVCMLHARSPHAFVNMRALSQDCVHLFEVHVDLCSTGDAHWMWTHVLRVVLVQHTGIWRRSCVQGVRSMEFIGWSISQQRARRLGVSVRVSTTDVVKFDGSMPIPRRRVCGAHCRARRRWHRQDIDGVGTAVRKIRMRRNLSLSKPWKRMKDLDRRIQSGDEKDVILTNEITSVTKGATN</sequence>
<reference evidence="3" key="1">
    <citation type="submission" date="2013-12" db="EMBL/GenBank/DDBJ databases">
        <title>The Genome Sequence of Aphanomyces invadans NJM9701.</title>
        <authorList>
            <consortium name="The Broad Institute Genomics Platform"/>
            <person name="Russ C."/>
            <person name="Tyler B."/>
            <person name="van West P."/>
            <person name="Dieguez-Uribeondo J."/>
            <person name="Young S.K."/>
            <person name="Zeng Q."/>
            <person name="Gargeya S."/>
            <person name="Fitzgerald M."/>
            <person name="Abouelleil A."/>
            <person name="Alvarado L."/>
            <person name="Chapman S.B."/>
            <person name="Gainer-Dewar J."/>
            <person name="Goldberg J."/>
            <person name="Griggs A."/>
            <person name="Gujja S."/>
            <person name="Hansen M."/>
            <person name="Howarth C."/>
            <person name="Imamovic A."/>
            <person name="Ireland A."/>
            <person name="Larimer J."/>
            <person name="McCowan C."/>
            <person name="Murphy C."/>
            <person name="Pearson M."/>
            <person name="Poon T.W."/>
            <person name="Priest M."/>
            <person name="Roberts A."/>
            <person name="Saif S."/>
            <person name="Shea T."/>
            <person name="Sykes S."/>
            <person name="Wortman J."/>
            <person name="Nusbaum C."/>
            <person name="Birren B."/>
        </authorList>
    </citation>
    <scope>NUCLEOTIDE SEQUENCE [LARGE SCALE GENOMIC DNA]</scope>
    <source>
        <strain evidence="3">NJM9701</strain>
    </source>
</reference>
<dbReference type="STRING" id="157072.A0A024TQJ3"/>
<dbReference type="EMBL" id="KI913980">
    <property type="protein sequence ID" value="ETV95627.1"/>
    <property type="molecule type" value="Genomic_DNA"/>
</dbReference>
<evidence type="ECO:0000256" key="1">
    <source>
        <dbReference type="SAM" id="Coils"/>
    </source>
</evidence>
<protein>
    <submittedName>
        <fullName evidence="3">Uncharacterized protein</fullName>
    </submittedName>
</protein>
<dbReference type="AlphaFoldDB" id="A0A024TQJ3"/>
<dbReference type="GeneID" id="20088105"/>
<feature type="coiled-coil region" evidence="1">
    <location>
        <begin position="325"/>
        <end position="408"/>
    </location>
</feature>
<name>A0A024TQJ3_9STRA</name>
<feature type="coiled-coil region" evidence="1">
    <location>
        <begin position="433"/>
        <end position="504"/>
    </location>
</feature>
<accession>A0A024TQJ3</accession>
<keyword evidence="1" id="KW-0175">Coiled coil</keyword>
<gene>
    <name evidence="3" type="ORF">H310_11055</name>
</gene>
<dbReference type="VEuPathDB" id="FungiDB:H310_11055"/>
<feature type="coiled-coil region" evidence="1">
    <location>
        <begin position="101"/>
        <end position="142"/>
    </location>
</feature>
<feature type="region of interest" description="Disordered" evidence="2">
    <location>
        <begin position="1"/>
        <end position="20"/>
    </location>
</feature>
<evidence type="ECO:0000313" key="3">
    <source>
        <dbReference type="EMBL" id="ETV95627.1"/>
    </source>
</evidence>
<dbReference type="OrthoDB" id="6105938at2759"/>
<evidence type="ECO:0000256" key="2">
    <source>
        <dbReference type="SAM" id="MobiDB-lite"/>
    </source>
</evidence>
<dbReference type="RefSeq" id="XP_008875820.1">
    <property type="nucleotide sequence ID" value="XM_008877598.1"/>
</dbReference>
<proteinExistence type="predicted"/>
<organism evidence="3">
    <name type="scientific">Aphanomyces invadans</name>
    <dbReference type="NCBI Taxonomy" id="157072"/>
    <lineage>
        <taxon>Eukaryota</taxon>
        <taxon>Sar</taxon>
        <taxon>Stramenopiles</taxon>
        <taxon>Oomycota</taxon>
        <taxon>Saprolegniomycetes</taxon>
        <taxon>Saprolegniales</taxon>
        <taxon>Verrucalvaceae</taxon>
        <taxon>Aphanomyces</taxon>
    </lineage>
</organism>